<evidence type="ECO:0000259" key="5">
    <source>
        <dbReference type="PROSITE" id="PS50105"/>
    </source>
</evidence>
<dbReference type="InterPro" id="IPR013761">
    <property type="entry name" value="SAM/pointed_sf"/>
</dbReference>
<dbReference type="PROSITE" id="PS50105">
    <property type="entry name" value="SAM_DOMAIN"/>
    <property type="match status" value="3"/>
</dbReference>
<reference evidence="6 8" key="1">
    <citation type="journal article" date="2018" name="Gigascience">
        <title>Genomes of trombidid mites reveal novel predicted allergens and laterally-transferred genes associated with secondary metabolism.</title>
        <authorList>
            <person name="Dong X."/>
            <person name="Chaisiri K."/>
            <person name="Xia D."/>
            <person name="Armstrong S.D."/>
            <person name="Fang Y."/>
            <person name="Donnelly M.J."/>
            <person name="Kadowaki T."/>
            <person name="McGarry J.W."/>
            <person name="Darby A.C."/>
            <person name="Makepeace B.L."/>
        </authorList>
    </citation>
    <scope>NUCLEOTIDE SEQUENCE [LARGE SCALE GENOMIC DNA]</scope>
    <source>
        <strain evidence="6">UoL-WK</strain>
    </source>
</reference>
<keyword evidence="1" id="KW-0677">Repeat</keyword>
<gene>
    <name evidence="6" type="ORF">B4U79_03004</name>
    <name evidence="7" type="ORF">B4U79_07910</name>
</gene>
<keyword evidence="8" id="KW-1185">Reference proteome</keyword>
<dbReference type="AlphaFoldDB" id="A0A443RF20"/>
<feature type="domain" description="SAM" evidence="5">
    <location>
        <begin position="812"/>
        <end position="870"/>
    </location>
</feature>
<feature type="compositionally biased region" description="Basic and acidic residues" evidence="4">
    <location>
        <begin position="282"/>
        <end position="293"/>
    </location>
</feature>
<evidence type="ECO:0000313" key="6">
    <source>
        <dbReference type="EMBL" id="RWS13833.1"/>
    </source>
</evidence>
<dbReference type="InterPro" id="IPR037618">
    <property type="entry name" value="LIPB1/2_SAM_2nd"/>
</dbReference>
<comment type="caution">
    <text evidence="6">The sequence shown here is derived from an EMBL/GenBank/DDBJ whole genome shotgun (WGS) entry which is preliminary data.</text>
</comment>
<dbReference type="PANTHER" id="PTHR12587">
    <property type="entry name" value="LAR INTERACTING PROTEIN LIP -RELATED PROTEIN"/>
    <property type="match status" value="1"/>
</dbReference>
<dbReference type="SMART" id="SM00454">
    <property type="entry name" value="SAM"/>
    <property type="match status" value="3"/>
</dbReference>
<dbReference type="Pfam" id="PF00536">
    <property type="entry name" value="SAM_1"/>
    <property type="match status" value="2"/>
</dbReference>
<dbReference type="InterPro" id="IPR029515">
    <property type="entry name" value="Liprin"/>
</dbReference>
<feature type="region of interest" description="Disordered" evidence="4">
    <location>
        <begin position="268"/>
        <end position="296"/>
    </location>
</feature>
<feature type="domain" description="SAM" evidence="5">
    <location>
        <begin position="899"/>
        <end position="930"/>
    </location>
</feature>
<dbReference type="Gene3D" id="1.20.5.340">
    <property type="match status" value="1"/>
</dbReference>
<dbReference type="EMBL" id="NCKU01000870">
    <property type="protein sequence ID" value="RWS13844.1"/>
    <property type="molecule type" value="Genomic_DNA"/>
</dbReference>
<name>A0A443RF20_9ACAR</name>
<dbReference type="PANTHER" id="PTHR12587:SF14">
    <property type="entry name" value="AT31531P"/>
    <property type="match status" value="1"/>
</dbReference>
<evidence type="ECO:0000256" key="2">
    <source>
        <dbReference type="ARBA" id="ARBA00023054"/>
    </source>
</evidence>
<dbReference type="Gene3D" id="1.10.150.50">
    <property type="entry name" value="Transcription Factor, Ets-1"/>
    <property type="match status" value="3"/>
</dbReference>
<dbReference type="Pfam" id="PF07647">
    <property type="entry name" value="SAM_2"/>
    <property type="match status" value="1"/>
</dbReference>
<keyword evidence="2 3" id="KW-0175">Coiled coil</keyword>
<feature type="region of interest" description="Disordered" evidence="4">
    <location>
        <begin position="145"/>
        <end position="179"/>
    </location>
</feature>
<feature type="coiled-coil region" evidence="3">
    <location>
        <begin position="355"/>
        <end position="424"/>
    </location>
</feature>
<evidence type="ECO:0000256" key="4">
    <source>
        <dbReference type="SAM" id="MobiDB-lite"/>
    </source>
</evidence>
<reference evidence="6" key="2">
    <citation type="submission" date="2018-11" db="EMBL/GenBank/DDBJ databases">
        <title>Trombidioid mite genomics.</title>
        <authorList>
            <person name="Dong X."/>
        </authorList>
    </citation>
    <scope>NUCLEOTIDE SEQUENCE</scope>
    <source>
        <strain evidence="6">UoL-WK</strain>
    </source>
</reference>
<dbReference type="EMBL" id="NCKU01000871">
    <property type="protein sequence ID" value="RWS13833.1"/>
    <property type="molecule type" value="Genomic_DNA"/>
</dbReference>
<evidence type="ECO:0000256" key="3">
    <source>
        <dbReference type="SAM" id="Coils"/>
    </source>
</evidence>
<proteinExistence type="predicted"/>
<dbReference type="SUPFAM" id="SSF47769">
    <property type="entry name" value="SAM/Pointed domain"/>
    <property type="match status" value="3"/>
</dbReference>
<evidence type="ECO:0000313" key="7">
    <source>
        <dbReference type="EMBL" id="RWS13844.1"/>
    </source>
</evidence>
<dbReference type="GO" id="GO:0048786">
    <property type="term" value="C:presynaptic active zone"/>
    <property type="evidence" value="ECO:0007669"/>
    <property type="project" value="TreeGrafter"/>
</dbReference>
<dbReference type="Proteomes" id="UP000285301">
    <property type="component" value="Unassembled WGS sequence"/>
</dbReference>
<dbReference type="CDD" id="cd09566">
    <property type="entry name" value="SAM_liprin-beta1_2_repeat2"/>
    <property type="match status" value="1"/>
</dbReference>
<organism evidence="6 8">
    <name type="scientific">Dinothrombium tinctorium</name>
    <dbReference type="NCBI Taxonomy" id="1965070"/>
    <lineage>
        <taxon>Eukaryota</taxon>
        <taxon>Metazoa</taxon>
        <taxon>Ecdysozoa</taxon>
        <taxon>Arthropoda</taxon>
        <taxon>Chelicerata</taxon>
        <taxon>Arachnida</taxon>
        <taxon>Acari</taxon>
        <taxon>Acariformes</taxon>
        <taxon>Trombidiformes</taxon>
        <taxon>Prostigmata</taxon>
        <taxon>Anystina</taxon>
        <taxon>Parasitengona</taxon>
        <taxon>Trombidioidea</taxon>
        <taxon>Trombidiidae</taxon>
        <taxon>Dinothrombium</taxon>
    </lineage>
</organism>
<evidence type="ECO:0000313" key="8">
    <source>
        <dbReference type="Proteomes" id="UP000285301"/>
    </source>
</evidence>
<dbReference type="STRING" id="1965070.A0A443RF20"/>
<sequence>MGSNECSINVEASKVLAEALQQMDGIIAGIDSDLTEMSQKPSDKISALLIELEDAIKLSEINNNRDYGNSNDNNTSRFLYRVDTSTVDRIISWLSINFNHSTHRLNGITSKFVRSQMWSTSDCPQSGSESDVTLKETKCVTRYISSSDSDDGNDDDVAKARSQRYPCSLPSQSLQSRTRRSKRCQRKLCGNRECTNDREANYRCEKRKTKRRHKSVEARSELLKDQSPSRPLCAGGCWRCQYSTPPCLSEIHPYEAALKELYSYTSSPSPTIKEIGSNRNHSSRDSHGRERNKFSSNSVTYIQPKSYSFVANSCLCHLHSAESFLPVMNRTPAAADSHCHIKEFEDKTSTVDQEKATLFQQMKAMNEQIKEQNEKIMDLENAIDDLKSQLNVSEKLLEETLQIRSNLENVNSRLRAENAKLRNLFGLKNNENAKKDESLEEKVANLKMTLLERETEIGTLRLALARWIQTTGYPLTDRDLMLLKGRSVSSESLAKKKSQTDNLVSEKPPIVPRPATASGYHNEIRRDSTNSFNAQVTRTPVFPRGRSASPGWNAHNENGEIQQLFPQQFNTIPRQHGAQILQNKEEIKQHDKTLNSALTRSSLMSDNSRKTLSASEYVAKGNNKLKVPSIDRRKLLQEDDDMFINQKLNQRSNPDLARIAAIKPPPEFSTTKEHKTKGSIKRIFDKMRRSNSSSQGFDEFTRGGFRATTGSRSGYLSNQKRKIDVNRPFSYWEPDLIADWFSVIGLGMYSHHCRKWVKSGDHLLRSSTSEIEKGLGMKNSLHRKKLKLSLSCFANECDSLTKAASELDYLWVAKWLDDIGLPQHKEAFVEARVDGAMLHHLTIEDLIHLKVNLQLHYCSIRRSIEILRKNKFNSQCLIKRMTAEEDNVTEWMTSEISRWSCYRVVEWLRSIDLPEYASNLITTGVNGALIIAEPAFNADLLSVLINIPASKTLLRRHITAQFSKLIGHELTMEKRNFETQSGYSPLLPTTKIKAVRGNHFSIIKRKGKSSLGYENYVCPMINIEDDKSSNNDKDEELSTKSSIESNEQFINRFPPGITLELPDFNCIGIAYNNFQDLVIAKNIMFH</sequence>
<feature type="region of interest" description="Disordered" evidence="4">
    <location>
        <begin position="491"/>
        <end position="517"/>
    </location>
</feature>
<dbReference type="InterPro" id="IPR001660">
    <property type="entry name" value="SAM"/>
</dbReference>
<dbReference type="GO" id="GO:0007528">
    <property type="term" value="P:neuromuscular junction development"/>
    <property type="evidence" value="ECO:0007669"/>
    <property type="project" value="TreeGrafter"/>
</dbReference>
<accession>A0A443RF20</accession>
<feature type="domain" description="SAM" evidence="5">
    <location>
        <begin position="732"/>
        <end position="796"/>
    </location>
</feature>
<dbReference type="OrthoDB" id="6516566at2759"/>
<protein>
    <submittedName>
        <fullName evidence="6">Liprin-beta-1-like isoform X2</fullName>
    </submittedName>
</protein>
<dbReference type="Pfam" id="PF26022">
    <property type="entry name" value="CC_Liprin_beta"/>
    <property type="match status" value="1"/>
</dbReference>
<dbReference type="InterPro" id="IPR058914">
    <property type="entry name" value="LIPB1/2_CC"/>
</dbReference>
<evidence type="ECO:0000256" key="1">
    <source>
        <dbReference type="ARBA" id="ARBA00022737"/>
    </source>
</evidence>